<accession>A0ABX0QPB4</accession>
<dbReference type="EMBL" id="WAEL01000013">
    <property type="protein sequence ID" value="NID13628.1"/>
    <property type="molecule type" value="Genomic_DNA"/>
</dbReference>
<organism evidence="9 10">
    <name type="scientific">Fibrivirga algicola</name>
    <dbReference type="NCBI Taxonomy" id="2950420"/>
    <lineage>
        <taxon>Bacteria</taxon>
        <taxon>Pseudomonadati</taxon>
        <taxon>Bacteroidota</taxon>
        <taxon>Cytophagia</taxon>
        <taxon>Cytophagales</taxon>
        <taxon>Spirosomataceae</taxon>
        <taxon>Fibrivirga</taxon>
    </lineage>
</organism>
<evidence type="ECO:0000256" key="2">
    <source>
        <dbReference type="ARBA" id="ARBA00009142"/>
    </source>
</evidence>
<name>A0ABX0QPB4_9BACT</name>
<dbReference type="InterPro" id="IPR002781">
    <property type="entry name" value="TM_pro_TauE-like"/>
</dbReference>
<proteinExistence type="inferred from homology"/>
<evidence type="ECO:0000256" key="1">
    <source>
        <dbReference type="ARBA" id="ARBA00004651"/>
    </source>
</evidence>
<evidence type="ECO:0000256" key="7">
    <source>
        <dbReference type="ARBA" id="ARBA00023136"/>
    </source>
</evidence>
<sequence length="342" mass="37308">MIASGLLLFGCALLAFSLSAVCGGGAGLLLLPILGSIVPGAQVPAALSIGTVSSSASRIVAFWSRIRWDVVVWFVPPALPAVWLGARLLSFINPLYLEGLMGLFLMANLPLIFRPTVELETTNPLPKGYLAIIGAAAGFVSGLTGAVGLLFNRFYLRYGLQKEEIVATRAANEVLLHVVKLALYSSFGLLTGKALTFGAVIAVAAFVSSWGMKWLLPRLSESLFRRVGYAAMVVSGLSLFTEASAQVVSKNGVDIDYAPFPDGLETQLQWRKKLFALEFEYDEGFEFERSIRLAELPPDKQARVNALSRGADNVFLEEVYGIDRHNYEAYIYRRGKLEKFDL</sequence>
<keyword evidence="6 8" id="KW-1133">Transmembrane helix</keyword>
<feature type="transmembrane region" description="Helical" evidence="8">
    <location>
        <begin position="70"/>
        <end position="89"/>
    </location>
</feature>
<evidence type="ECO:0000256" key="3">
    <source>
        <dbReference type="ARBA" id="ARBA00022448"/>
    </source>
</evidence>
<dbReference type="Pfam" id="PF01925">
    <property type="entry name" value="TauE"/>
    <property type="match status" value="1"/>
</dbReference>
<gene>
    <name evidence="9" type="ORF">F7231_25900</name>
</gene>
<reference evidence="9" key="1">
    <citation type="submission" date="2024-05" db="EMBL/GenBank/DDBJ databases">
        <authorList>
            <person name="Jung D.-H."/>
        </authorList>
    </citation>
    <scope>NUCLEOTIDE SEQUENCE</scope>
    <source>
        <strain evidence="9">JA-25</strain>
    </source>
</reference>
<evidence type="ECO:0000256" key="5">
    <source>
        <dbReference type="ARBA" id="ARBA00022692"/>
    </source>
</evidence>
<dbReference type="PANTHER" id="PTHR30269:SF37">
    <property type="entry name" value="MEMBRANE TRANSPORTER PROTEIN"/>
    <property type="match status" value="1"/>
</dbReference>
<keyword evidence="4 8" id="KW-1003">Cell membrane</keyword>
<keyword evidence="3" id="KW-0813">Transport</keyword>
<evidence type="ECO:0000256" key="4">
    <source>
        <dbReference type="ARBA" id="ARBA00022475"/>
    </source>
</evidence>
<protein>
    <recommendedName>
        <fullName evidence="8">Probable membrane transporter protein</fullName>
    </recommendedName>
</protein>
<dbReference type="PANTHER" id="PTHR30269">
    <property type="entry name" value="TRANSMEMBRANE PROTEIN YFCA"/>
    <property type="match status" value="1"/>
</dbReference>
<feature type="transmembrane region" description="Helical" evidence="8">
    <location>
        <begin position="194"/>
        <end position="216"/>
    </location>
</feature>
<evidence type="ECO:0000256" key="6">
    <source>
        <dbReference type="ARBA" id="ARBA00022989"/>
    </source>
</evidence>
<evidence type="ECO:0000256" key="8">
    <source>
        <dbReference type="RuleBase" id="RU363041"/>
    </source>
</evidence>
<comment type="similarity">
    <text evidence="2 8">Belongs to the 4-toluene sulfonate uptake permease (TSUP) (TC 2.A.102) family.</text>
</comment>
<feature type="transmembrane region" description="Helical" evidence="8">
    <location>
        <begin position="129"/>
        <end position="151"/>
    </location>
</feature>
<evidence type="ECO:0000313" key="10">
    <source>
        <dbReference type="Proteomes" id="UP000606008"/>
    </source>
</evidence>
<dbReference type="Proteomes" id="UP000606008">
    <property type="component" value="Unassembled WGS sequence"/>
</dbReference>
<dbReference type="InterPro" id="IPR052017">
    <property type="entry name" value="TSUP"/>
</dbReference>
<comment type="caution">
    <text evidence="9">The sequence shown here is derived from an EMBL/GenBank/DDBJ whole genome shotgun (WGS) entry which is preliminary data.</text>
</comment>
<keyword evidence="10" id="KW-1185">Reference proteome</keyword>
<comment type="subcellular location">
    <subcellularLocation>
        <location evidence="1 8">Cell membrane</location>
        <topology evidence="1 8">Multi-pass membrane protein</topology>
    </subcellularLocation>
</comment>
<keyword evidence="5 8" id="KW-0812">Transmembrane</keyword>
<dbReference type="RefSeq" id="WP_166694150.1">
    <property type="nucleotide sequence ID" value="NZ_WAEL01000013.1"/>
</dbReference>
<evidence type="ECO:0000313" key="9">
    <source>
        <dbReference type="EMBL" id="NID13628.1"/>
    </source>
</evidence>
<keyword evidence="7 8" id="KW-0472">Membrane</keyword>